<dbReference type="GO" id="GO:0008201">
    <property type="term" value="F:heparin binding"/>
    <property type="evidence" value="ECO:0007669"/>
    <property type="project" value="UniProtKB-UniRule"/>
</dbReference>
<feature type="compositionally biased region" description="Low complexity" evidence="6">
    <location>
        <begin position="167"/>
        <end position="181"/>
    </location>
</feature>
<keyword evidence="9" id="KW-1185">Reference proteome</keyword>
<evidence type="ECO:0000256" key="4">
    <source>
        <dbReference type="ARBA" id="ARBA00023136"/>
    </source>
</evidence>
<reference evidence="10" key="1">
    <citation type="submission" date="2022-11" db="UniProtKB">
        <authorList>
            <consortium name="WormBaseParasite"/>
        </authorList>
    </citation>
    <scope>IDENTIFICATION</scope>
</reference>
<dbReference type="Pfam" id="PF12925">
    <property type="entry name" value="APP_E2"/>
    <property type="match status" value="1"/>
</dbReference>
<proteinExistence type="inferred from homology"/>
<dbReference type="AlphaFoldDB" id="A0A915D8M3"/>
<dbReference type="PROSITE" id="PS51870">
    <property type="entry name" value="APP_E2"/>
    <property type="match status" value="1"/>
</dbReference>
<feature type="compositionally biased region" description="Basic and acidic residues" evidence="6">
    <location>
        <begin position="243"/>
        <end position="252"/>
    </location>
</feature>
<keyword evidence="3 7" id="KW-1133">Transmembrane helix</keyword>
<dbReference type="Proteomes" id="UP000887574">
    <property type="component" value="Unplaced"/>
</dbReference>
<dbReference type="GO" id="GO:0043025">
    <property type="term" value="C:neuronal cell body"/>
    <property type="evidence" value="ECO:0007669"/>
    <property type="project" value="TreeGrafter"/>
</dbReference>
<dbReference type="WBParaSite" id="jg16895">
    <property type="protein sequence ID" value="jg16895"/>
    <property type="gene ID" value="jg16895"/>
</dbReference>
<evidence type="ECO:0000256" key="5">
    <source>
        <dbReference type="PROSITE-ProRule" id="PRU01218"/>
    </source>
</evidence>
<dbReference type="GO" id="GO:0007409">
    <property type="term" value="P:axonogenesis"/>
    <property type="evidence" value="ECO:0007669"/>
    <property type="project" value="TreeGrafter"/>
</dbReference>
<feature type="compositionally biased region" description="Acidic residues" evidence="6">
    <location>
        <begin position="253"/>
        <end position="264"/>
    </location>
</feature>
<name>A0A915D8M3_9BILA</name>
<keyword evidence="2 7" id="KW-0812">Transmembrane</keyword>
<dbReference type="Gene3D" id="1.20.120.770">
    <property type="entry name" value="Amyloid precursor protein, E2 domain"/>
    <property type="match status" value="1"/>
</dbReference>
<dbReference type="GO" id="GO:0016020">
    <property type="term" value="C:membrane"/>
    <property type="evidence" value="ECO:0007669"/>
    <property type="project" value="UniProtKB-SubCell"/>
</dbReference>
<evidence type="ECO:0000313" key="9">
    <source>
        <dbReference type="Proteomes" id="UP000887574"/>
    </source>
</evidence>
<feature type="compositionally biased region" description="Basic and acidic residues" evidence="6">
    <location>
        <begin position="265"/>
        <end position="275"/>
    </location>
</feature>
<dbReference type="SUPFAM" id="SSF109843">
    <property type="entry name" value="CAPPD, an extracellular domain of amyloid beta A4 protein"/>
    <property type="match status" value="1"/>
</dbReference>
<dbReference type="InterPro" id="IPR036176">
    <property type="entry name" value="E2_sf"/>
</dbReference>
<comment type="subcellular location">
    <subcellularLocation>
        <location evidence="1">Membrane</location>
        <topology evidence="1">Single-pass type I membrane protein</topology>
    </subcellularLocation>
</comment>
<dbReference type="PANTHER" id="PTHR23103">
    <property type="entry name" value="ALZHEIMER'S DISEASE BETA-AMYLOID RELATED"/>
    <property type="match status" value="1"/>
</dbReference>
<feature type="compositionally biased region" description="Acidic residues" evidence="6">
    <location>
        <begin position="200"/>
        <end position="217"/>
    </location>
</feature>
<evidence type="ECO:0000256" key="1">
    <source>
        <dbReference type="ARBA" id="ARBA00004479"/>
    </source>
</evidence>
<feature type="region of interest" description="Disordered" evidence="6">
    <location>
        <begin position="144"/>
        <end position="186"/>
    </location>
</feature>
<dbReference type="GO" id="GO:0007417">
    <property type="term" value="P:central nervous system development"/>
    <property type="evidence" value="ECO:0007669"/>
    <property type="project" value="TreeGrafter"/>
</dbReference>
<feature type="transmembrane region" description="Helical" evidence="7">
    <location>
        <begin position="333"/>
        <end position="351"/>
    </location>
</feature>
<protein>
    <submittedName>
        <fullName evidence="10">E2 domain-containing protein</fullName>
    </submittedName>
</protein>
<feature type="domain" description="E2" evidence="8">
    <location>
        <begin position="1"/>
        <end position="138"/>
    </location>
</feature>
<comment type="similarity">
    <text evidence="5">Belongs to the APP family.</text>
</comment>
<evidence type="ECO:0000259" key="8">
    <source>
        <dbReference type="PROSITE" id="PS51870"/>
    </source>
</evidence>
<evidence type="ECO:0000256" key="3">
    <source>
        <dbReference type="ARBA" id="ARBA00022989"/>
    </source>
</evidence>
<organism evidence="9 10">
    <name type="scientific">Ditylenchus dipsaci</name>
    <dbReference type="NCBI Taxonomy" id="166011"/>
    <lineage>
        <taxon>Eukaryota</taxon>
        <taxon>Metazoa</taxon>
        <taxon>Ecdysozoa</taxon>
        <taxon>Nematoda</taxon>
        <taxon>Chromadorea</taxon>
        <taxon>Rhabditida</taxon>
        <taxon>Tylenchina</taxon>
        <taxon>Tylenchomorpha</taxon>
        <taxon>Sphaerularioidea</taxon>
        <taxon>Anguinidae</taxon>
        <taxon>Anguininae</taxon>
        <taxon>Ditylenchus</taxon>
    </lineage>
</organism>
<accession>A0A915D8M3</accession>
<dbReference type="Pfam" id="PF10515">
    <property type="entry name" value="APP_amyloid"/>
    <property type="match status" value="1"/>
</dbReference>
<dbReference type="InterPro" id="IPR008155">
    <property type="entry name" value="Amyloid_glyco"/>
</dbReference>
<dbReference type="InterPro" id="IPR019543">
    <property type="entry name" value="APP_amyloid_C"/>
</dbReference>
<evidence type="ECO:0000256" key="6">
    <source>
        <dbReference type="SAM" id="MobiDB-lite"/>
    </source>
</evidence>
<sequence>MKEKDPKGAEEYKREMTSKFRKTIEDVHDERVQASLNEKKRQATHDYRAALAVQVGNSNKNNVLRTLKNYIKAEEKDRSHMLNRYRHLLRSDPEQAISFEPVLLHRLRYIDLRINGTLAMLRDFPELEKQVRPVAVSFWNDFRRDNTPEVTNDEPSLLGAASERKATSPSTTTTSSTTARPSTPPVIHHVVALKDVLSEKDEDSDEDQFDDNEESDSSSDSSSSTSKKLAIDVKLKPLSSQKGVEKPAKVGGEDDDQEEGEYTESNDKKEPKDLGELSVAIEPIVSAPARRIQEELDESPPAYARQDVLMMANRDDEFSEQNYISNYATRTNFAIAVFACAFIVLAAGLFVKRRSRHPGFIEVDVCTPDDRHVEGLKVNGYENPPTAFSTLRREKREEKTNFNKIKFSYTSYFPTLFNKTNDKQISTRK</sequence>
<dbReference type="InterPro" id="IPR024329">
    <property type="entry name" value="Amyloid_glyco_E2_domain"/>
</dbReference>
<evidence type="ECO:0000313" key="10">
    <source>
        <dbReference type="WBParaSite" id="jg16895"/>
    </source>
</evidence>
<evidence type="ECO:0000256" key="2">
    <source>
        <dbReference type="ARBA" id="ARBA00022692"/>
    </source>
</evidence>
<feature type="region of interest" description="Disordered" evidence="6">
    <location>
        <begin position="198"/>
        <end position="277"/>
    </location>
</feature>
<dbReference type="PANTHER" id="PTHR23103:SF15">
    <property type="entry name" value="AMYLOID-BETA-LIKE PROTEIN"/>
    <property type="match status" value="1"/>
</dbReference>
<dbReference type="GO" id="GO:0043005">
    <property type="term" value="C:neuron projection"/>
    <property type="evidence" value="ECO:0007669"/>
    <property type="project" value="TreeGrafter"/>
</dbReference>
<evidence type="ECO:0000256" key="7">
    <source>
        <dbReference type="SAM" id="Phobius"/>
    </source>
</evidence>
<keyword evidence="4 7" id="KW-0472">Membrane</keyword>